<evidence type="ECO:0000256" key="2">
    <source>
        <dbReference type="ARBA" id="ARBA00022723"/>
    </source>
</evidence>
<gene>
    <name evidence="11" type="ORF">SPARVUS_LOCUS8399944</name>
</gene>
<evidence type="ECO:0000313" key="12">
    <source>
        <dbReference type="Proteomes" id="UP001162483"/>
    </source>
</evidence>
<protein>
    <recommendedName>
        <fullName evidence="10">C2H2-type domain-containing protein</fullName>
    </recommendedName>
</protein>
<feature type="compositionally biased region" description="Polar residues" evidence="9">
    <location>
        <begin position="234"/>
        <end position="246"/>
    </location>
</feature>
<dbReference type="Pfam" id="PF00096">
    <property type="entry name" value="zf-C2H2"/>
    <property type="match status" value="2"/>
</dbReference>
<feature type="domain" description="C2H2-type" evidence="10">
    <location>
        <begin position="298"/>
        <end position="325"/>
    </location>
</feature>
<keyword evidence="5" id="KW-0862">Zinc</keyword>
<evidence type="ECO:0000256" key="1">
    <source>
        <dbReference type="ARBA" id="ARBA00004123"/>
    </source>
</evidence>
<comment type="caution">
    <text evidence="11">The sequence shown here is derived from an EMBL/GenBank/DDBJ whole genome shotgun (WGS) entry which is preliminary data.</text>
</comment>
<evidence type="ECO:0000256" key="6">
    <source>
        <dbReference type="ARBA" id="ARBA00023125"/>
    </source>
</evidence>
<evidence type="ECO:0000256" key="5">
    <source>
        <dbReference type="ARBA" id="ARBA00022833"/>
    </source>
</evidence>
<dbReference type="Gene3D" id="3.30.160.60">
    <property type="entry name" value="Classic Zinc Finger"/>
    <property type="match status" value="2"/>
</dbReference>
<feature type="compositionally biased region" description="Acidic residues" evidence="9">
    <location>
        <begin position="106"/>
        <end position="123"/>
    </location>
</feature>
<proteinExistence type="predicted"/>
<keyword evidence="2" id="KW-0479">Metal-binding</keyword>
<dbReference type="PANTHER" id="PTHR23226">
    <property type="entry name" value="ZINC FINGER AND SCAN DOMAIN-CONTAINING"/>
    <property type="match status" value="1"/>
</dbReference>
<feature type="compositionally biased region" description="Polar residues" evidence="9">
    <location>
        <begin position="157"/>
        <end position="167"/>
    </location>
</feature>
<feature type="region of interest" description="Disordered" evidence="9">
    <location>
        <begin position="345"/>
        <end position="365"/>
    </location>
</feature>
<dbReference type="Proteomes" id="UP001162483">
    <property type="component" value="Unassembled WGS sequence"/>
</dbReference>
<keyword evidence="7" id="KW-0539">Nucleus</keyword>
<evidence type="ECO:0000256" key="3">
    <source>
        <dbReference type="ARBA" id="ARBA00022737"/>
    </source>
</evidence>
<dbReference type="PANTHER" id="PTHR23226:SF416">
    <property type="entry name" value="FI01424P"/>
    <property type="match status" value="1"/>
</dbReference>
<feature type="domain" description="C2H2-type" evidence="10">
    <location>
        <begin position="326"/>
        <end position="353"/>
    </location>
</feature>
<name>A0ABN9DY60_9NEOB</name>
<evidence type="ECO:0000313" key="11">
    <source>
        <dbReference type="EMBL" id="CAI9576227.1"/>
    </source>
</evidence>
<dbReference type="SMART" id="SM00355">
    <property type="entry name" value="ZnF_C2H2"/>
    <property type="match status" value="2"/>
</dbReference>
<keyword evidence="3" id="KW-0677">Repeat</keyword>
<accession>A0ABN9DY60</accession>
<keyword evidence="6" id="KW-0238">DNA-binding</keyword>
<feature type="region of interest" description="Disordered" evidence="9">
    <location>
        <begin position="70"/>
        <end position="246"/>
    </location>
</feature>
<dbReference type="PROSITE" id="PS50157">
    <property type="entry name" value="ZINC_FINGER_C2H2_2"/>
    <property type="match status" value="2"/>
</dbReference>
<evidence type="ECO:0000256" key="4">
    <source>
        <dbReference type="ARBA" id="ARBA00022771"/>
    </source>
</evidence>
<reference evidence="11" key="1">
    <citation type="submission" date="2023-05" db="EMBL/GenBank/DDBJ databases">
        <authorList>
            <person name="Stuckert A."/>
        </authorList>
    </citation>
    <scope>NUCLEOTIDE SEQUENCE</scope>
</reference>
<dbReference type="EMBL" id="CATNWA010014815">
    <property type="protein sequence ID" value="CAI9576227.1"/>
    <property type="molecule type" value="Genomic_DNA"/>
</dbReference>
<keyword evidence="12" id="KW-1185">Reference proteome</keyword>
<dbReference type="InterPro" id="IPR036236">
    <property type="entry name" value="Znf_C2H2_sf"/>
</dbReference>
<evidence type="ECO:0000256" key="9">
    <source>
        <dbReference type="SAM" id="MobiDB-lite"/>
    </source>
</evidence>
<dbReference type="InterPro" id="IPR013087">
    <property type="entry name" value="Znf_C2H2_type"/>
</dbReference>
<feature type="compositionally biased region" description="Low complexity" evidence="9">
    <location>
        <begin position="356"/>
        <end position="365"/>
    </location>
</feature>
<feature type="compositionally biased region" description="Basic and acidic residues" evidence="9">
    <location>
        <begin position="184"/>
        <end position="198"/>
    </location>
</feature>
<dbReference type="PROSITE" id="PS00028">
    <property type="entry name" value="ZINC_FINGER_C2H2_1"/>
    <property type="match status" value="2"/>
</dbReference>
<evidence type="ECO:0000256" key="8">
    <source>
        <dbReference type="PROSITE-ProRule" id="PRU00042"/>
    </source>
</evidence>
<evidence type="ECO:0000256" key="7">
    <source>
        <dbReference type="ARBA" id="ARBA00023242"/>
    </source>
</evidence>
<sequence length="365" mass="39667">MVVRESGELISRRVNCIGSGRSKDSRGATVALKPLTVPSKGKGDESILKLTSKIIHLLTGEVRRFVRREDGSIAENSQPAPSLGFDGSSNRNPPQRCPRPLYSQDSTEEEEEEDDPIEQEDDHGDNVISIKVEDEGDPSVRGGEPCKEEDSPPEISTGGSSNGNTPERSPRPLNSRDSPQEDQEVLHHDQAENPDRVRVVIVPHAEDGDEDMKGIRTEVSPDNEGKNGFPLPETTGSHRSRTSPTWSSNELVSLEGKIYVCYECGKCIVYETDLQQEEAGTSSPLCCDCDKATPFKPFLCVKCGKSFSSKMVFMAHQSVHTGGQSFPCGECGLTFSNKSILETHQSIHTGDPGPSPAWSAESASP</sequence>
<comment type="subcellular location">
    <subcellularLocation>
        <location evidence="1">Nucleus</location>
    </subcellularLocation>
</comment>
<keyword evidence="4 8" id="KW-0863">Zinc-finger</keyword>
<organism evidence="11 12">
    <name type="scientific">Staurois parvus</name>
    <dbReference type="NCBI Taxonomy" id="386267"/>
    <lineage>
        <taxon>Eukaryota</taxon>
        <taxon>Metazoa</taxon>
        <taxon>Chordata</taxon>
        <taxon>Craniata</taxon>
        <taxon>Vertebrata</taxon>
        <taxon>Euteleostomi</taxon>
        <taxon>Amphibia</taxon>
        <taxon>Batrachia</taxon>
        <taxon>Anura</taxon>
        <taxon>Neobatrachia</taxon>
        <taxon>Ranoidea</taxon>
        <taxon>Ranidae</taxon>
        <taxon>Staurois</taxon>
    </lineage>
</organism>
<dbReference type="SUPFAM" id="SSF57667">
    <property type="entry name" value="beta-beta-alpha zinc fingers"/>
    <property type="match status" value="1"/>
</dbReference>
<evidence type="ECO:0000259" key="10">
    <source>
        <dbReference type="PROSITE" id="PS50157"/>
    </source>
</evidence>